<organism evidence="1 2">
    <name type="scientific">Phaeosphaeria nodorum (strain SN15 / ATCC MYA-4574 / FGSC 10173)</name>
    <name type="common">Glume blotch fungus</name>
    <name type="synonym">Parastagonospora nodorum</name>
    <dbReference type="NCBI Taxonomy" id="321614"/>
    <lineage>
        <taxon>Eukaryota</taxon>
        <taxon>Fungi</taxon>
        <taxon>Dikarya</taxon>
        <taxon>Ascomycota</taxon>
        <taxon>Pezizomycotina</taxon>
        <taxon>Dothideomycetes</taxon>
        <taxon>Pleosporomycetidae</taxon>
        <taxon>Pleosporales</taxon>
        <taxon>Pleosporineae</taxon>
        <taxon>Phaeosphaeriaceae</taxon>
        <taxon>Parastagonospora</taxon>
    </lineage>
</organism>
<dbReference type="GeneID" id="5972563"/>
<dbReference type="Proteomes" id="UP000001055">
    <property type="component" value="Unassembled WGS sequence"/>
</dbReference>
<accession>Q0USI3</accession>
<dbReference type="RefSeq" id="XP_001795688.1">
    <property type="nucleotide sequence ID" value="XM_001795636.1"/>
</dbReference>
<proteinExistence type="predicted"/>
<dbReference type="EMBL" id="CH445331">
    <property type="protein sequence ID" value="EAT87672.1"/>
    <property type="molecule type" value="Genomic_DNA"/>
</dbReference>
<sequence>MTSQGRQAYCKVKGQSQSNKHLVEIVALYFSWVFPNCSLNIEYPFSVPNRIWIVPSHPSFTSSNEIRQ</sequence>
<dbReference type="KEGG" id="pno:SNOG_05281"/>
<gene>
    <name evidence="1" type="ORF">SNOG_05281</name>
</gene>
<reference evidence="2" key="1">
    <citation type="journal article" date="2007" name="Plant Cell">
        <title>Dothideomycete-plant interactions illuminated by genome sequencing and EST analysis of the wheat pathogen Stagonospora nodorum.</title>
        <authorList>
            <person name="Hane J.K."/>
            <person name="Lowe R.G."/>
            <person name="Solomon P.S."/>
            <person name="Tan K.C."/>
            <person name="Schoch C.L."/>
            <person name="Spatafora J.W."/>
            <person name="Crous P.W."/>
            <person name="Kodira C."/>
            <person name="Birren B.W."/>
            <person name="Galagan J.E."/>
            <person name="Torriani S.F."/>
            <person name="McDonald B.A."/>
            <person name="Oliver R.P."/>
        </authorList>
    </citation>
    <scope>NUCLEOTIDE SEQUENCE [LARGE SCALE GENOMIC DNA]</scope>
    <source>
        <strain evidence="2">SN15 / ATCC MYA-4574 / FGSC 10173</strain>
    </source>
</reference>
<evidence type="ECO:0000313" key="1">
    <source>
        <dbReference type="EMBL" id="EAT87672.1"/>
    </source>
</evidence>
<protein>
    <submittedName>
        <fullName evidence="1">Uncharacterized protein</fullName>
    </submittedName>
</protein>
<dbReference type="InParanoid" id="Q0USI3"/>
<evidence type="ECO:0000313" key="2">
    <source>
        <dbReference type="Proteomes" id="UP000001055"/>
    </source>
</evidence>
<dbReference type="AlphaFoldDB" id="Q0USI3"/>
<name>Q0USI3_PHANO</name>